<sequence length="153" mass="17520">MTTVADKYKALYLQAKSLAENTPQVGRKLAGNCTTVSYSMLNSAREALGKDIELCVGWIEYKGERKWYFSDDDIKKWKSGVVRPTNMVHCWLQSDDHLIDLTLASTLYEIERIQNVSLIPLGIDYMDNSVARKLSIRHKKRLSGDNILFDLNF</sequence>
<dbReference type="AlphaFoldDB" id="A0AAN1WHI1"/>
<dbReference type="Proteomes" id="UP001320119">
    <property type="component" value="Chromosome"/>
</dbReference>
<protein>
    <submittedName>
        <fullName evidence="1">Uncharacterized protein</fullName>
    </submittedName>
</protein>
<dbReference type="RefSeq" id="WP_236987190.1">
    <property type="nucleotide sequence ID" value="NZ_AP023086.1"/>
</dbReference>
<proteinExistence type="predicted"/>
<reference evidence="1 2" key="1">
    <citation type="journal article" date="2022" name="IScience">
        <title>An ultrasensitive nanofiber-based assay for enzymatic hydrolysis and deep-sea microbial degradation of cellulose.</title>
        <authorList>
            <person name="Tsudome M."/>
            <person name="Tachioka M."/>
            <person name="Miyazaki M."/>
            <person name="Uchimura K."/>
            <person name="Tsuda M."/>
            <person name="Takaki Y."/>
            <person name="Deguchi S."/>
        </authorList>
    </citation>
    <scope>NUCLEOTIDE SEQUENCE [LARGE SCALE GENOMIC DNA]</scope>
    <source>
        <strain evidence="1 2">GE09</strain>
    </source>
</reference>
<name>A0AAN1WHI1_9GAMM</name>
<gene>
    <name evidence="1" type="ORF">MARGE09_P1917</name>
</gene>
<keyword evidence="2" id="KW-1185">Reference proteome</keyword>
<dbReference type="KEGG" id="marq:MARGE09_P1917"/>
<evidence type="ECO:0000313" key="2">
    <source>
        <dbReference type="Proteomes" id="UP001320119"/>
    </source>
</evidence>
<accession>A0AAN1WHI1</accession>
<dbReference type="EMBL" id="AP023086">
    <property type="protein sequence ID" value="BCD97716.1"/>
    <property type="molecule type" value="Genomic_DNA"/>
</dbReference>
<organism evidence="1 2">
    <name type="scientific">Marinagarivorans cellulosilyticus</name>
    <dbReference type="NCBI Taxonomy" id="2721545"/>
    <lineage>
        <taxon>Bacteria</taxon>
        <taxon>Pseudomonadati</taxon>
        <taxon>Pseudomonadota</taxon>
        <taxon>Gammaproteobacteria</taxon>
        <taxon>Cellvibrionales</taxon>
        <taxon>Cellvibrionaceae</taxon>
        <taxon>Marinagarivorans</taxon>
    </lineage>
</organism>
<evidence type="ECO:0000313" key="1">
    <source>
        <dbReference type="EMBL" id="BCD97716.1"/>
    </source>
</evidence>